<proteinExistence type="predicted"/>
<evidence type="ECO:0000313" key="3">
    <source>
        <dbReference type="Proteomes" id="UP000767238"/>
    </source>
</evidence>
<sequence>MVRFTGLTMLLAALCTLLFVTPILAYSEIDYQVMHFSCIKKDWRIANAIDNLCNKNIHMPGWDASNGVTFDGHNKVAVLVNPPCWGDGRINSNSNVWIPQYWCQRQFWQVCAQGNAQGRGVQVFGARKCQSFWITDNKY</sequence>
<dbReference type="AlphaFoldDB" id="A0A9P8GKK9"/>
<protein>
    <submittedName>
        <fullName evidence="2">Uncharacterized protein</fullName>
    </submittedName>
</protein>
<reference evidence="2" key="1">
    <citation type="journal article" date="2021" name="J Fungi (Basel)">
        <title>Virulence traits and population genomics of the black yeast Aureobasidium melanogenum.</title>
        <authorList>
            <person name="Cernosa A."/>
            <person name="Sun X."/>
            <person name="Gostincar C."/>
            <person name="Fang C."/>
            <person name="Gunde-Cimerman N."/>
            <person name="Song Z."/>
        </authorList>
    </citation>
    <scope>NUCLEOTIDE SEQUENCE</scope>
    <source>
        <strain evidence="2">EXF-8016</strain>
    </source>
</reference>
<dbReference type="Proteomes" id="UP000767238">
    <property type="component" value="Unassembled WGS sequence"/>
</dbReference>
<comment type="caution">
    <text evidence="2">The sequence shown here is derived from an EMBL/GenBank/DDBJ whole genome shotgun (WGS) entry which is preliminary data.</text>
</comment>
<keyword evidence="1" id="KW-0732">Signal</keyword>
<accession>A0A9P8GKK9</accession>
<reference evidence="2" key="2">
    <citation type="submission" date="2021-08" db="EMBL/GenBank/DDBJ databases">
        <authorList>
            <person name="Gostincar C."/>
            <person name="Sun X."/>
            <person name="Song Z."/>
            <person name="Gunde-Cimerman N."/>
        </authorList>
    </citation>
    <scope>NUCLEOTIDE SEQUENCE</scope>
    <source>
        <strain evidence="2">EXF-8016</strain>
    </source>
</reference>
<feature type="chain" id="PRO_5040374302" evidence="1">
    <location>
        <begin position="26"/>
        <end position="139"/>
    </location>
</feature>
<name>A0A9P8GKK9_AURME</name>
<feature type="signal peptide" evidence="1">
    <location>
        <begin position="1"/>
        <end position="25"/>
    </location>
</feature>
<gene>
    <name evidence="2" type="ORF">KCV03_g2464</name>
</gene>
<evidence type="ECO:0000313" key="2">
    <source>
        <dbReference type="EMBL" id="KAH0226890.1"/>
    </source>
</evidence>
<dbReference type="EMBL" id="JAHFYH010000011">
    <property type="protein sequence ID" value="KAH0226890.1"/>
    <property type="molecule type" value="Genomic_DNA"/>
</dbReference>
<evidence type="ECO:0000256" key="1">
    <source>
        <dbReference type="SAM" id="SignalP"/>
    </source>
</evidence>
<feature type="non-terminal residue" evidence="2">
    <location>
        <position position="139"/>
    </location>
</feature>
<organism evidence="2 3">
    <name type="scientific">Aureobasidium melanogenum</name>
    <name type="common">Aureobasidium pullulans var. melanogenum</name>
    <dbReference type="NCBI Taxonomy" id="46634"/>
    <lineage>
        <taxon>Eukaryota</taxon>
        <taxon>Fungi</taxon>
        <taxon>Dikarya</taxon>
        <taxon>Ascomycota</taxon>
        <taxon>Pezizomycotina</taxon>
        <taxon>Dothideomycetes</taxon>
        <taxon>Dothideomycetidae</taxon>
        <taxon>Dothideales</taxon>
        <taxon>Saccotheciaceae</taxon>
        <taxon>Aureobasidium</taxon>
    </lineage>
</organism>
<dbReference type="OrthoDB" id="3828405at2759"/>